<sequence>MTATDTTSATAWRPSRRRSRERLRESLYAAVFLAPNVLGIGLFVVVPVIAGLAISFTNWDLLGEASWIGIDNYVALWSDALFWTSLRNTLFYTVLVIPGGLILSLLLALGLSGKMRGIRFYQAIFFLPYVSSTVAIALVWKWIYNPDYGVLNVFLRGVGLPAPNWLGDPTLALVSIAIVSIWQTAGYNMVLFVAGLRAIPKHYYEAARIDGAGPITIFFKITLPLLMPTIFFVSATSLIASFQVFNLVFVMTKGGRAIPPASMCSTFGRTGFRSSKWGTHRQWPTSFS</sequence>
<keyword evidence="10" id="KW-1185">Reference proteome</keyword>
<keyword evidence="6 7" id="KW-0472">Membrane</keyword>
<feature type="domain" description="ABC transmembrane type-1" evidence="8">
    <location>
        <begin position="86"/>
        <end position="288"/>
    </location>
</feature>
<keyword evidence="3" id="KW-1003">Cell membrane</keyword>
<feature type="transmembrane region" description="Helical" evidence="7">
    <location>
        <begin position="171"/>
        <end position="196"/>
    </location>
</feature>
<organism evidence="9 10">
    <name type="scientific">Devosia algicola</name>
    <dbReference type="NCBI Taxonomy" id="3026418"/>
    <lineage>
        <taxon>Bacteria</taxon>
        <taxon>Pseudomonadati</taxon>
        <taxon>Pseudomonadota</taxon>
        <taxon>Alphaproteobacteria</taxon>
        <taxon>Hyphomicrobiales</taxon>
        <taxon>Devosiaceae</taxon>
        <taxon>Devosia</taxon>
    </lineage>
</organism>
<evidence type="ECO:0000256" key="7">
    <source>
        <dbReference type="RuleBase" id="RU363032"/>
    </source>
</evidence>
<dbReference type="Pfam" id="PF00528">
    <property type="entry name" value="BPD_transp_1"/>
    <property type="match status" value="1"/>
</dbReference>
<evidence type="ECO:0000256" key="3">
    <source>
        <dbReference type="ARBA" id="ARBA00022475"/>
    </source>
</evidence>
<evidence type="ECO:0000313" key="9">
    <source>
        <dbReference type="EMBL" id="WDR01985.1"/>
    </source>
</evidence>
<dbReference type="InterPro" id="IPR035906">
    <property type="entry name" value="MetI-like_sf"/>
</dbReference>
<dbReference type="CDD" id="cd06261">
    <property type="entry name" value="TM_PBP2"/>
    <property type="match status" value="1"/>
</dbReference>
<dbReference type="SUPFAM" id="SSF161098">
    <property type="entry name" value="MetI-like"/>
    <property type="match status" value="1"/>
</dbReference>
<evidence type="ECO:0000256" key="2">
    <source>
        <dbReference type="ARBA" id="ARBA00022448"/>
    </source>
</evidence>
<dbReference type="PANTHER" id="PTHR30193">
    <property type="entry name" value="ABC TRANSPORTER PERMEASE PROTEIN"/>
    <property type="match status" value="1"/>
</dbReference>
<dbReference type="Proteomes" id="UP001220530">
    <property type="component" value="Chromosome"/>
</dbReference>
<feature type="transmembrane region" description="Helical" evidence="7">
    <location>
        <begin position="123"/>
        <end position="143"/>
    </location>
</feature>
<dbReference type="RefSeq" id="WP_282218394.1">
    <property type="nucleotide sequence ID" value="NZ_CP118246.1"/>
</dbReference>
<accession>A0ABY7YL04</accession>
<comment type="subcellular location">
    <subcellularLocation>
        <location evidence="1 7">Cell membrane</location>
        <topology evidence="1 7">Multi-pass membrane protein</topology>
    </subcellularLocation>
</comment>
<feature type="transmembrane region" description="Helical" evidence="7">
    <location>
        <begin position="90"/>
        <end position="111"/>
    </location>
</feature>
<gene>
    <name evidence="9" type="ORF">PSQ19_15025</name>
</gene>
<evidence type="ECO:0000256" key="5">
    <source>
        <dbReference type="ARBA" id="ARBA00022989"/>
    </source>
</evidence>
<dbReference type="InterPro" id="IPR000515">
    <property type="entry name" value="MetI-like"/>
</dbReference>
<evidence type="ECO:0000256" key="1">
    <source>
        <dbReference type="ARBA" id="ARBA00004651"/>
    </source>
</evidence>
<comment type="similarity">
    <text evidence="7">Belongs to the binding-protein-dependent transport system permease family.</text>
</comment>
<proteinExistence type="inferred from homology"/>
<dbReference type="InterPro" id="IPR035277">
    <property type="entry name" value="MalF_N"/>
</dbReference>
<dbReference type="Gene3D" id="1.10.3720.10">
    <property type="entry name" value="MetI-like"/>
    <property type="match status" value="1"/>
</dbReference>
<evidence type="ECO:0000313" key="10">
    <source>
        <dbReference type="Proteomes" id="UP001220530"/>
    </source>
</evidence>
<dbReference type="InterPro" id="IPR051393">
    <property type="entry name" value="ABC_transporter_permease"/>
</dbReference>
<keyword evidence="4 7" id="KW-0812">Transmembrane</keyword>
<feature type="transmembrane region" description="Helical" evidence="7">
    <location>
        <begin position="27"/>
        <end position="54"/>
    </location>
</feature>
<dbReference type="EMBL" id="CP118246">
    <property type="protein sequence ID" value="WDR01985.1"/>
    <property type="molecule type" value="Genomic_DNA"/>
</dbReference>
<dbReference type="Gene3D" id="1.20.58.370">
    <property type="entry name" value="MalF N-terminal region-like"/>
    <property type="match status" value="1"/>
</dbReference>
<keyword evidence="2 7" id="KW-0813">Transport</keyword>
<evidence type="ECO:0000256" key="4">
    <source>
        <dbReference type="ARBA" id="ARBA00022692"/>
    </source>
</evidence>
<protein>
    <submittedName>
        <fullName evidence="9">Sugar ABC transporter permease</fullName>
    </submittedName>
</protein>
<name>A0ABY7YL04_9HYPH</name>
<evidence type="ECO:0000256" key="6">
    <source>
        <dbReference type="ARBA" id="ARBA00023136"/>
    </source>
</evidence>
<dbReference type="PANTHER" id="PTHR30193:SF37">
    <property type="entry name" value="INNER MEMBRANE ABC TRANSPORTER PERMEASE PROTEIN YCJO"/>
    <property type="match status" value="1"/>
</dbReference>
<dbReference type="PROSITE" id="PS50928">
    <property type="entry name" value="ABC_TM1"/>
    <property type="match status" value="1"/>
</dbReference>
<evidence type="ECO:0000259" key="8">
    <source>
        <dbReference type="PROSITE" id="PS50928"/>
    </source>
</evidence>
<reference evidence="9 10" key="1">
    <citation type="submission" date="2023-02" db="EMBL/GenBank/DDBJ databases">
        <title>Devosia algicola sp. nov., isolated from the phycosphere of marine algae.</title>
        <authorList>
            <person name="Kim J.M."/>
            <person name="Lee J.K."/>
            <person name="Choi B.J."/>
            <person name="Bayburt H."/>
            <person name="Jeon C.O."/>
        </authorList>
    </citation>
    <scope>NUCLEOTIDE SEQUENCE [LARGE SCALE GENOMIC DNA]</scope>
    <source>
        <strain evidence="9 10">G20-9</strain>
    </source>
</reference>
<keyword evidence="5 7" id="KW-1133">Transmembrane helix</keyword>
<feature type="transmembrane region" description="Helical" evidence="7">
    <location>
        <begin position="217"/>
        <end position="242"/>
    </location>
</feature>